<keyword evidence="2" id="KW-0479">Metal-binding</keyword>
<evidence type="ECO:0000256" key="3">
    <source>
        <dbReference type="ARBA" id="ARBA00023004"/>
    </source>
</evidence>
<dbReference type="InterPro" id="IPR013785">
    <property type="entry name" value="Aldolase_TIM"/>
</dbReference>
<dbReference type="CDD" id="cd01335">
    <property type="entry name" value="Radical_SAM"/>
    <property type="match status" value="1"/>
</dbReference>
<dbReference type="PANTHER" id="PTHR11228">
    <property type="entry name" value="RADICAL SAM DOMAIN PROTEIN"/>
    <property type="match status" value="1"/>
</dbReference>
<accession>A0ABW6MLB7</accession>
<dbReference type="SFLD" id="SFLDS00029">
    <property type="entry name" value="Radical_SAM"/>
    <property type="match status" value="1"/>
</dbReference>
<dbReference type="InterPro" id="IPR007197">
    <property type="entry name" value="rSAM"/>
</dbReference>
<evidence type="ECO:0000256" key="2">
    <source>
        <dbReference type="ARBA" id="ARBA00022723"/>
    </source>
</evidence>
<comment type="caution">
    <text evidence="6">The sequence shown here is derived from an EMBL/GenBank/DDBJ whole genome shotgun (WGS) entry which is preliminary data.</text>
</comment>
<dbReference type="SFLD" id="SFLDG01067">
    <property type="entry name" value="SPASM/twitch_domain_containing"/>
    <property type="match status" value="1"/>
</dbReference>
<keyword evidence="4" id="KW-0411">Iron-sulfur</keyword>
<evidence type="ECO:0000313" key="6">
    <source>
        <dbReference type="EMBL" id="MFE9606861.1"/>
    </source>
</evidence>
<dbReference type="Pfam" id="PF04055">
    <property type="entry name" value="Radical_SAM"/>
    <property type="match status" value="1"/>
</dbReference>
<organism evidence="6 7">
    <name type="scientific">Streptomyces hokutonensis</name>
    <dbReference type="NCBI Taxonomy" id="1306990"/>
    <lineage>
        <taxon>Bacteria</taxon>
        <taxon>Bacillati</taxon>
        <taxon>Actinomycetota</taxon>
        <taxon>Actinomycetes</taxon>
        <taxon>Kitasatosporales</taxon>
        <taxon>Streptomycetaceae</taxon>
        <taxon>Streptomyces</taxon>
    </lineage>
</organism>
<dbReference type="Proteomes" id="UP001601303">
    <property type="component" value="Unassembled WGS sequence"/>
</dbReference>
<evidence type="ECO:0000256" key="1">
    <source>
        <dbReference type="ARBA" id="ARBA00022691"/>
    </source>
</evidence>
<gene>
    <name evidence="6" type="ORF">ACFYNQ_51055</name>
</gene>
<dbReference type="PROSITE" id="PS51918">
    <property type="entry name" value="RADICAL_SAM"/>
    <property type="match status" value="1"/>
</dbReference>
<dbReference type="EMBL" id="JBIAHM010000040">
    <property type="protein sequence ID" value="MFE9606861.1"/>
    <property type="molecule type" value="Genomic_DNA"/>
</dbReference>
<protein>
    <submittedName>
        <fullName evidence="6">Radical SAM protein</fullName>
    </submittedName>
</protein>
<dbReference type="InterPro" id="IPR058240">
    <property type="entry name" value="rSAM_sf"/>
</dbReference>
<evidence type="ECO:0000256" key="4">
    <source>
        <dbReference type="ARBA" id="ARBA00023014"/>
    </source>
</evidence>
<name>A0ABW6MLB7_9ACTN</name>
<proteinExistence type="predicted"/>
<dbReference type="RefSeq" id="WP_388115688.1">
    <property type="nucleotide sequence ID" value="NZ_JBIAHM010000040.1"/>
</dbReference>
<reference evidence="6 7" key="1">
    <citation type="submission" date="2024-10" db="EMBL/GenBank/DDBJ databases">
        <title>The Natural Products Discovery Center: Release of the First 8490 Sequenced Strains for Exploring Actinobacteria Biosynthetic Diversity.</title>
        <authorList>
            <person name="Kalkreuter E."/>
            <person name="Kautsar S.A."/>
            <person name="Yang D."/>
            <person name="Bader C.D."/>
            <person name="Teijaro C.N."/>
            <person name="Fluegel L."/>
            <person name="Davis C.M."/>
            <person name="Simpson J.R."/>
            <person name="Lauterbach L."/>
            <person name="Steele A.D."/>
            <person name="Gui C."/>
            <person name="Meng S."/>
            <person name="Li G."/>
            <person name="Viehrig K."/>
            <person name="Ye F."/>
            <person name="Su P."/>
            <person name="Kiefer A.F."/>
            <person name="Nichols A."/>
            <person name="Cepeda A.J."/>
            <person name="Yan W."/>
            <person name="Fan B."/>
            <person name="Jiang Y."/>
            <person name="Adhikari A."/>
            <person name="Zheng C.-J."/>
            <person name="Schuster L."/>
            <person name="Cowan T.M."/>
            <person name="Smanski M.J."/>
            <person name="Chevrette M.G."/>
            <person name="De Carvalho L.P.S."/>
            <person name="Shen B."/>
        </authorList>
    </citation>
    <scope>NUCLEOTIDE SEQUENCE [LARGE SCALE GENOMIC DNA]</scope>
    <source>
        <strain evidence="6 7">NPDC006488</strain>
    </source>
</reference>
<evidence type="ECO:0000313" key="7">
    <source>
        <dbReference type="Proteomes" id="UP001601303"/>
    </source>
</evidence>
<keyword evidence="3" id="KW-0408">Iron</keyword>
<keyword evidence="7" id="KW-1185">Reference proteome</keyword>
<dbReference type="SUPFAM" id="SSF102114">
    <property type="entry name" value="Radical SAM enzymes"/>
    <property type="match status" value="1"/>
</dbReference>
<dbReference type="InterPro" id="IPR050377">
    <property type="entry name" value="Radical_SAM_PqqE_MftC-like"/>
</dbReference>
<keyword evidence="1" id="KW-0949">S-adenosyl-L-methionine</keyword>
<evidence type="ECO:0000259" key="5">
    <source>
        <dbReference type="PROSITE" id="PS51918"/>
    </source>
</evidence>
<dbReference type="PANTHER" id="PTHR11228:SF34">
    <property type="entry name" value="TUNGSTEN-CONTAINING ALDEHYDE FERREDOXIN OXIDOREDUCTASE COFACTOR MODIFYING PROTEIN"/>
    <property type="match status" value="1"/>
</dbReference>
<feature type="domain" description="Radical SAM core" evidence="5">
    <location>
        <begin position="130"/>
        <end position="341"/>
    </location>
</feature>
<sequence>MPTHHFEVLPPHPLRPDYDRSLDHDDVHDMFQRRLEPANYTTGYFSNLITRLRQELEQDAGNEQLAYKLAFSLLQNRADAEAVYQASQLLDLVRTEPIARPGDVAHLRDLVAAIIGRIEARTETSEPDSHYVARRVNWSINNRCPMVCRGCYNPFTEDQIGLRDAMIIVDKLVAHGTTDLVLSGGDPLLYPPIFDVVEYAHDAGLKVALDTTGYTLTAEKIARLSTSLASIRLPLDGSTPEFQRAFRRSQDRDLVARFRRSLQLCDDAGFHAVRVHTVVSRPTVQDLDAIAEIIFGYECVRQWLLFQWWGRRASKRLTEELAVDLADVEEAAERLTVNYPDKEIYCASTDVRELVNFFIQSNGQVITMASGYMEEFIVGDMLLDSMTEITANPILDFSAIQRGLPVTIKGSS</sequence>
<dbReference type="Gene3D" id="3.20.20.70">
    <property type="entry name" value="Aldolase class I"/>
    <property type="match status" value="1"/>
</dbReference>